<dbReference type="Proteomes" id="UP000239757">
    <property type="component" value="Unassembled WGS sequence"/>
</dbReference>
<reference evidence="2 3" key="1">
    <citation type="submission" date="2015-01" db="EMBL/GenBank/DDBJ databases">
        <title>Genome of allotetraploid Gossypium barbadense reveals genomic plasticity and fiber elongation in cotton evolution.</title>
        <authorList>
            <person name="Chen X."/>
            <person name="Liu X."/>
            <person name="Zhao B."/>
            <person name="Zheng H."/>
            <person name="Hu Y."/>
            <person name="Lu G."/>
            <person name="Yang C."/>
            <person name="Chen J."/>
            <person name="Shan C."/>
            <person name="Zhang L."/>
            <person name="Zhou Y."/>
            <person name="Wang L."/>
            <person name="Guo W."/>
            <person name="Bai Y."/>
            <person name="Ruan J."/>
            <person name="Shangguan X."/>
            <person name="Mao Y."/>
            <person name="Jiang J."/>
            <person name="Zhu Y."/>
            <person name="Lei J."/>
            <person name="Kang H."/>
            <person name="Chen S."/>
            <person name="He X."/>
            <person name="Wang R."/>
            <person name="Wang Y."/>
            <person name="Chen J."/>
            <person name="Wang L."/>
            <person name="Yu S."/>
            <person name="Wang B."/>
            <person name="Wei J."/>
            <person name="Song S."/>
            <person name="Lu X."/>
            <person name="Gao Z."/>
            <person name="Gu W."/>
            <person name="Deng X."/>
            <person name="Ma D."/>
            <person name="Wang S."/>
            <person name="Liang W."/>
            <person name="Fang L."/>
            <person name="Cai C."/>
            <person name="Zhu X."/>
            <person name="Zhou B."/>
            <person name="Zhang Y."/>
            <person name="Chen Z."/>
            <person name="Xu S."/>
            <person name="Zhu R."/>
            <person name="Wang S."/>
            <person name="Zhang T."/>
            <person name="Zhao G."/>
        </authorList>
    </citation>
    <scope>NUCLEOTIDE SEQUENCE [LARGE SCALE GENOMIC DNA]</scope>
    <source>
        <strain evidence="3">cv. Xinhai21</strain>
        <tissue evidence="2">Leaf</tissue>
    </source>
</reference>
<evidence type="ECO:0000313" key="2">
    <source>
        <dbReference type="EMBL" id="PPS14738.1"/>
    </source>
</evidence>
<gene>
    <name evidence="2" type="ORF">GOBAR_AA05839</name>
</gene>
<feature type="region of interest" description="Disordered" evidence="1">
    <location>
        <begin position="197"/>
        <end position="216"/>
    </location>
</feature>
<proteinExistence type="predicted"/>
<accession>A0A2P5YGN3</accession>
<protein>
    <submittedName>
        <fullName evidence="2">Uncharacterized protein</fullName>
    </submittedName>
</protein>
<sequence length="398" mass="46157">MAFPRKMRRRRLRDLSIVQNTPNSEEGNSEQQTVIGSLNVPETLDEPEEFQSNWWTRRVRGRTLLRDLYDLDPVEQVKVNRNTHGQPVGSEARLLADYLGILARNANMLPINYESWHHMPDSNKNQALANIKERFALEVSDDYIKKALGKKWRDNKSTLKKQYFKKDISLEEKLRNVPPGMLRCQWKDAVRFWNSKKGEDRDRVGTSSRKKQKFTHTAGSRGFASVAEVEEVNSGQKIGRLQLFEITHRKKDRSPMTSEAGEIMEKLKEKKAKYEAIASTDSSVNLENIDNRIITEVLGPERLENIDSQRSRLKAVRQNIRMPDTVAGKTWTELDDINNEMHERLGKTRGWGIVYLGFINDSLEAADPEVGKRVSVKLYYPTMKEGRRQWQIKMKFLP</sequence>
<dbReference type="AlphaFoldDB" id="A0A2P5YGN3"/>
<evidence type="ECO:0000313" key="3">
    <source>
        <dbReference type="Proteomes" id="UP000239757"/>
    </source>
</evidence>
<organism evidence="2 3">
    <name type="scientific">Gossypium barbadense</name>
    <name type="common">Sea Island cotton</name>
    <name type="synonym">Hibiscus barbadensis</name>
    <dbReference type="NCBI Taxonomy" id="3634"/>
    <lineage>
        <taxon>Eukaryota</taxon>
        <taxon>Viridiplantae</taxon>
        <taxon>Streptophyta</taxon>
        <taxon>Embryophyta</taxon>
        <taxon>Tracheophyta</taxon>
        <taxon>Spermatophyta</taxon>
        <taxon>Magnoliopsida</taxon>
        <taxon>eudicotyledons</taxon>
        <taxon>Gunneridae</taxon>
        <taxon>Pentapetalae</taxon>
        <taxon>rosids</taxon>
        <taxon>malvids</taxon>
        <taxon>Malvales</taxon>
        <taxon>Malvaceae</taxon>
        <taxon>Malvoideae</taxon>
        <taxon>Gossypium</taxon>
    </lineage>
</organism>
<dbReference type="EMBL" id="KZ663227">
    <property type="protein sequence ID" value="PPS14738.1"/>
    <property type="molecule type" value="Genomic_DNA"/>
</dbReference>
<dbReference type="OrthoDB" id="1693841at2759"/>
<dbReference type="PANTHER" id="PTHR33144">
    <property type="entry name" value="OS10G0409366 PROTEIN-RELATED"/>
    <property type="match status" value="1"/>
</dbReference>
<dbReference type="PANTHER" id="PTHR33144:SF46">
    <property type="entry name" value="OS04G0610000 PROTEIN"/>
    <property type="match status" value="1"/>
</dbReference>
<evidence type="ECO:0000256" key="1">
    <source>
        <dbReference type="SAM" id="MobiDB-lite"/>
    </source>
</evidence>
<dbReference type="Pfam" id="PF03004">
    <property type="entry name" value="Transposase_24"/>
    <property type="match status" value="1"/>
</dbReference>
<name>A0A2P5YGN3_GOSBA</name>
<dbReference type="InterPro" id="IPR004252">
    <property type="entry name" value="Probable_transposase_24"/>
</dbReference>